<dbReference type="HOGENOM" id="CLU_002755_1_2_7"/>
<feature type="transmembrane region" description="Helical" evidence="1">
    <location>
        <begin position="37"/>
        <end position="62"/>
    </location>
</feature>
<dbReference type="PANTHER" id="PTHR32063:SF33">
    <property type="entry name" value="RND SUPERFAMILY EFFLUX PUMP PERMEASE COMPONENT"/>
    <property type="match status" value="1"/>
</dbReference>
<dbReference type="SUPFAM" id="SSF82866">
    <property type="entry name" value="Multidrug efflux transporter AcrB transmembrane domain"/>
    <property type="match status" value="2"/>
</dbReference>
<feature type="transmembrane region" description="Helical" evidence="1">
    <location>
        <begin position="557"/>
        <end position="577"/>
    </location>
</feature>
<feature type="transmembrane region" description="Helical" evidence="1">
    <location>
        <begin position="583"/>
        <end position="607"/>
    </location>
</feature>
<dbReference type="EMBL" id="AZHX01001063">
    <property type="protein sequence ID" value="ETX05008.1"/>
    <property type="molecule type" value="Genomic_DNA"/>
</dbReference>
<dbReference type="Gene3D" id="3.30.70.1430">
    <property type="entry name" value="Multidrug efflux transporter AcrB pore domain"/>
    <property type="match status" value="1"/>
</dbReference>
<reference evidence="2 3" key="1">
    <citation type="journal article" date="2014" name="Nature">
        <title>An environmental bacterial taxon with a large and distinct metabolic repertoire.</title>
        <authorList>
            <person name="Wilson M.C."/>
            <person name="Mori T."/>
            <person name="Ruckert C."/>
            <person name="Uria A.R."/>
            <person name="Helf M.J."/>
            <person name="Takada K."/>
            <person name="Gernert C."/>
            <person name="Steffens U.A."/>
            <person name="Heycke N."/>
            <person name="Schmitt S."/>
            <person name="Rinke C."/>
            <person name="Helfrich E.J."/>
            <person name="Brachmann A.O."/>
            <person name="Gurgui C."/>
            <person name="Wakimoto T."/>
            <person name="Kracht M."/>
            <person name="Crusemann M."/>
            <person name="Hentschel U."/>
            <person name="Abe I."/>
            <person name="Matsunaga S."/>
            <person name="Kalinowski J."/>
            <person name="Takeyama H."/>
            <person name="Piel J."/>
        </authorList>
    </citation>
    <scope>NUCLEOTIDE SEQUENCE [LARGE SCALE GENOMIC DNA]</scope>
    <source>
        <strain evidence="3">TSY2</strain>
    </source>
</reference>
<dbReference type="PRINTS" id="PR00702">
    <property type="entry name" value="ACRIFLAVINRP"/>
</dbReference>
<dbReference type="Pfam" id="PF00873">
    <property type="entry name" value="ACR_tran"/>
    <property type="match status" value="1"/>
</dbReference>
<dbReference type="InterPro" id="IPR001036">
    <property type="entry name" value="Acrflvin-R"/>
</dbReference>
<sequence>LWFFMNLRLAFWVAAGLPVAFMGAFWLIDYYGNTMNMITMFACIMAIGILVDDAIVVGENIYSHWRRGKSPIQAAIDGTSEVALPVVAAVATTIAAFIPLFIMEGIMGKFIAVIPVAMVAALLASLIECLIIMPSHLAHSLPLRDDAQATSRGMRAVPQRLRRAIETSVDWTIERFYGPILRWAVTYRLIVAATALAILMLALGVVGGGHINFFLFPKTDAEYVLSRLTLPQGTPSDRTLAISKQIEEAAWQVNRVLAAEEQDPAVKNAMTVVGRHTSRSPEIGSHASEVTIELAPVEQRRVSSTEILAKWRELTGDVPEALALTFGTPEFGPGGAPIEVRLIGEAFDDLRQAADRVKAELNTYPGVFDIEDDFRPGKVEMRLALKPEARVLGLTLADLARQMRQGFFGAEALRVQRGRDDVSVMVRYPESERRALGDVENMRIRTPDGREIPFGEVASVTLQRGYAVIHHDDRERVVAVTADVDTNMANAAKVLADLEAGFLPKLMAGYDGLRFSFEGQQRETQRSINSLFRGFVLAMLLIYGILATIFRSYLQPLIVMSVIPFGLIGALVGHLLMGHALTMMSLFGLVALSGVVVNDSLVLLDFVNRAMRQGLPVEQAIHVGGQARFRAIMLTTITTVAGLLPILLEGSFQAQFLIPMAISISFGLMGATFLVLLLVPALYMLLYDFRQICNWLWNGTWQLPEEREPEKWQVAEALGVAQK</sequence>
<feature type="transmembrane region" description="Helical" evidence="1">
    <location>
        <begin position="660"/>
        <end position="686"/>
    </location>
</feature>
<gene>
    <name evidence="2" type="ORF">ETSY2_25490</name>
</gene>
<feature type="non-terminal residue" evidence="2">
    <location>
        <position position="1"/>
    </location>
</feature>
<feature type="transmembrane region" description="Helical" evidence="1">
    <location>
        <begin position="109"/>
        <end position="133"/>
    </location>
</feature>
<evidence type="ECO:0000256" key="1">
    <source>
        <dbReference type="SAM" id="Phobius"/>
    </source>
</evidence>
<dbReference type="GO" id="GO:0042910">
    <property type="term" value="F:xenobiotic transmembrane transporter activity"/>
    <property type="evidence" value="ECO:0007669"/>
    <property type="project" value="TreeGrafter"/>
</dbReference>
<evidence type="ECO:0000313" key="2">
    <source>
        <dbReference type="EMBL" id="ETX05008.1"/>
    </source>
</evidence>
<keyword evidence="1" id="KW-0812">Transmembrane</keyword>
<accession>W4M4A5</accession>
<dbReference type="Gene3D" id="3.30.2090.10">
    <property type="entry name" value="Multidrug efflux transporter AcrB TolC docking domain, DN and DC subdomains"/>
    <property type="match status" value="1"/>
</dbReference>
<comment type="caution">
    <text evidence="2">The sequence shown here is derived from an EMBL/GenBank/DDBJ whole genome shotgun (WGS) entry which is preliminary data.</text>
</comment>
<feature type="transmembrane region" description="Helical" evidence="1">
    <location>
        <begin position="9"/>
        <end position="31"/>
    </location>
</feature>
<dbReference type="GO" id="GO:0005886">
    <property type="term" value="C:plasma membrane"/>
    <property type="evidence" value="ECO:0007669"/>
    <property type="project" value="TreeGrafter"/>
</dbReference>
<evidence type="ECO:0000313" key="3">
    <source>
        <dbReference type="Proteomes" id="UP000019140"/>
    </source>
</evidence>
<proteinExistence type="predicted"/>
<feature type="transmembrane region" description="Helical" evidence="1">
    <location>
        <begin position="531"/>
        <end position="550"/>
    </location>
</feature>
<dbReference type="Gene3D" id="3.30.70.1440">
    <property type="entry name" value="Multidrug efflux transporter AcrB pore domain"/>
    <property type="match status" value="1"/>
</dbReference>
<feature type="transmembrane region" description="Helical" evidence="1">
    <location>
        <begin position="189"/>
        <end position="216"/>
    </location>
</feature>
<feature type="transmembrane region" description="Helical" evidence="1">
    <location>
        <begin position="82"/>
        <end position="103"/>
    </location>
</feature>
<keyword evidence="1" id="KW-1133">Transmembrane helix</keyword>
<evidence type="ECO:0008006" key="4">
    <source>
        <dbReference type="Google" id="ProtNLM"/>
    </source>
</evidence>
<organism evidence="2 3">
    <name type="scientific">Candidatus Entotheonella gemina</name>
    <dbReference type="NCBI Taxonomy" id="1429439"/>
    <lineage>
        <taxon>Bacteria</taxon>
        <taxon>Pseudomonadati</taxon>
        <taxon>Nitrospinota/Tectimicrobiota group</taxon>
        <taxon>Candidatus Tectimicrobiota</taxon>
        <taxon>Candidatus Entotheonellia</taxon>
        <taxon>Candidatus Entotheonellales</taxon>
        <taxon>Candidatus Entotheonellaceae</taxon>
        <taxon>Candidatus Entotheonella</taxon>
    </lineage>
</organism>
<protein>
    <recommendedName>
        <fullName evidence="4">Acriflavin resistance protein</fullName>
    </recommendedName>
</protein>
<dbReference type="InterPro" id="IPR027463">
    <property type="entry name" value="AcrB_DN_DC_subdom"/>
</dbReference>
<feature type="transmembrane region" description="Helical" evidence="1">
    <location>
        <begin position="627"/>
        <end position="648"/>
    </location>
</feature>
<dbReference type="Gene3D" id="1.20.1640.10">
    <property type="entry name" value="Multidrug efflux transporter AcrB transmembrane domain"/>
    <property type="match status" value="2"/>
</dbReference>
<keyword evidence="1" id="KW-0472">Membrane</keyword>
<dbReference type="PANTHER" id="PTHR32063">
    <property type="match status" value="1"/>
</dbReference>
<dbReference type="AlphaFoldDB" id="W4M4A5"/>
<keyword evidence="3" id="KW-1185">Reference proteome</keyword>
<dbReference type="Proteomes" id="UP000019140">
    <property type="component" value="Unassembled WGS sequence"/>
</dbReference>
<dbReference type="PATRIC" id="fig|1429439.4.peg.4329"/>
<dbReference type="SUPFAM" id="SSF82714">
    <property type="entry name" value="Multidrug efflux transporter AcrB TolC docking domain, DN and DC subdomains"/>
    <property type="match status" value="1"/>
</dbReference>
<name>W4M4A5_9BACT</name>
<dbReference type="SUPFAM" id="SSF82693">
    <property type="entry name" value="Multidrug efflux transporter AcrB pore domain, PN1, PN2, PC1 and PC2 subdomains"/>
    <property type="match status" value="1"/>
</dbReference>